<dbReference type="Gramene" id="KCW90427">
    <property type="protein sequence ID" value="KCW90427"/>
    <property type="gene ID" value="EUGRSUZ_A02561"/>
</dbReference>
<accession>A0A059DJ58</accession>
<sequence length="71" mass="8484">MHKLPLVTKEHIHNLTSPKSILFLSEISRLHMQKLGFYKNAFKNIDKTLFMSAYWIKLLSFSSQYIERKQN</sequence>
<reference evidence="1" key="1">
    <citation type="submission" date="2013-07" db="EMBL/GenBank/DDBJ databases">
        <title>The genome of Eucalyptus grandis.</title>
        <authorList>
            <person name="Schmutz J."/>
            <person name="Hayes R."/>
            <person name="Myburg A."/>
            <person name="Tuskan G."/>
            <person name="Grattapaglia D."/>
            <person name="Rokhsar D.S."/>
        </authorList>
    </citation>
    <scope>NUCLEOTIDE SEQUENCE</scope>
    <source>
        <tissue evidence="1">Leaf extractions</tissue>
    </source>
</reference>
<organism evidence="1">
    <name type="scientific">Eucalyptus grandis</name>
    <name type="common">Flooded gum</name>
    <dbReference type="NCBI Taxonomy" id="71139"/>
    <lineage>
        <taxon>Eukaryota</taxon>
        <taxon>Viridiplantae</taxon>
        <taxon>Streptophyta</taxon>
        <taxon>Embryophyta</taxon>
        <taxon>Tracheophyta</taxon>
        <taxon>Spermatophyta</taxon>
        <taxon>Magnoliopsida</taxon>
        <taxon>eudicotyledons</taxon>
        <taxon>Gunneridae</taxon>
        <taxon>Pentapetalae</taxon>
        <taxon>rosids</taxon>
        <taxon>malvids</taxon>
        <taxon>Myrtales</taxon>
        <taxon>Myrtaceae</taxon>
        <taxon>Myrtoideae</taxon>
        <taxon>Eucalypteae</taxon>
        <taxon>Eucalyptus</taxon>
    </lineage>
</organism>
<evidence type="ECO:0000313" key="1">
    <source>
        <dbReference type="EMBL" id="KCW90427.1"/>
    </source>
</evidence>
<dbReference type="InParanoid" id="A0A059DJ58"/>
<gene>
    <name evidence="1" type="ORF">EUGRSUZ_A02561</name>
</gene>
<proteinExistence type="predicted"/>
<protein>
    <submittedName>
        <fullName evidence="1">Uncharacterized protein</fullName>
    </submittedName>
</protein>
<dbReference type="EMBL" id="KK198753">
    <property type="protein sequence ID" value="KCW90427.1"/>
    <property type="molecule type" value="Genomic_DNA"/>
</dbReference>
<name>A0A059DJ58_EUCGR</name>
<dbReference type="AlphaFoldDB" id="A0A059DJ58"/>